<evidence type="ECO:0000256" key="1">
    <source>
        <dbReference type="SAM" id="Coils"/>
    </source>
</evidence>
<reference evidence="2" key="1">
    <citation type="submission" date="2022-10" db="EMBL/GenBank/DDBJ databases">
        <title>The WGS of Solirubrobacter ginsenosidimutans DSM 21036.</title>
        <authorList>
            <person name="Jiang Z."/>
        </authorList>
    </citation>
    <scope>NUCLEOTIDE SEQUENCE</scope>
    <source>
        <strain evidence="2">DSM 21036</strain>
    </source>
</reference>
<organism evidence="2 3">
    <name type="scientific">Solirubrobacter ginsenosidimutans</name>
    <dbReference type="NCBI Taxonomy" id="490573"/>
    <lineage>
        <taxon>Bacteria</taxon>
        <taxon>Bacillati</taxon>
        <taxon>Actinomycetota</taxon>
        <taxon>Thermoleophilia</taxon>
        <taxon>Solirubrobacterales</taxon>
        <taxon>Solirubrobacteraceae</taxon>
        <taxon>Solirubrobacter</taxon>
    </lineage>
</organism>
<dbReference type="RefSeq" id="WP_270044873.1">
    <property type="nucleotide sequence ID" value="NZ_JAPDOD010000049.1"/>
</dbReference>
<protein>
    <recommendedName>
        <fullName evidence="4">C-type cytochrome biogenesis protein CcmI</fullName>
    </recommendedName>
</protein>
<comment type="caution">
    <text evidence="2">The sequence shown here is derived from an EMBL/GenBank/DDBJ whole genome shotgun (WGS) entry which is preliminary data.</text>
</comment>
<dbReference type="AlphaFoldDB" id="A0A9X3MZX2"/>
<proteinExistence type="predicted"/>
<keyword evidence="3" id="KW-1185">Reference proteome</keyword>
<accession>A0A9X3MZX2</accession>
<sequence length="95" mass="10563">MEFALILLVVAGAVLLVTGPLRESARAADENLEAELAELEAAKEAKYREIRDADLDHRTGKLSDGDWRSLDRTLRAEAVEILKRLDGVYERAEAL</sequence>
<gene>
    <name evidence="2" type="ORF">OM076_35415</name>
</gene>
<dbReference type="Proteomes" id="UP001149140">
    <property type="component" value="Unassembled WGS sequence"/>
</dbReference>
<evidence type="ECO:0000313" key="3">
    <source>
        <dbReference type="Proteomes" id="UP001149140"/>
    </source>
</evidence>
<dbReference type="EMBL" id="JAPDOD010000049">
    <property type="protein sequence ID" value="MDA0165612.1"/>
    <property type="molecule type" value="Genomic_DNA"/>
</dbReference>
<evidence type="ECO:0008006" key="4">
    <source>
        <dbReference type="Google" id="ProtNLM"/>
    </source>
</evidence>
<name>A0A9X3MZX2_9ACTN</name>
<keyword evidence="1" id="KW-0175">Coiled coil</keyword>
<feature type="coiled-coil region" evidence="1">
    <location>
        <begin position="22"/>
        <end position="56"/>
    </location>
</feature>
<evidence type="ECO:0000313" key="2">
    <source>
        <dbReference type="EMBL" id="MDA0165612.1"/>
    </source>
</evidence>